<feature type="domain" description="Glucosamine/galactosamine-6-phosphate isomerase" evidence="1">
    <location>
        <begin position="7"/>
        <end position="139"/>
    </location>
</feature>
<dbReference type="RefSeq" id="WP_202689987.1">
    <property type="nucleotide sequence ID" value="NZ_JAESVN010000011.1"/>
</dbReference>
<gene>
    <name evidence="2" type="ORF">JL811_17430</name>
</gene>
<organism evidence="2 3">
    <name type="scientific">Szabonella alba</name>
    <dbReference type="NCBI Taxonomy" id="2804194"/>
    <lineage>
        <taxon>Bacteria</taxon>
        <taxon>Pseudomonadati</taxon>
        <taxon>Pseudomonadota</taxon>
        <taxon>Alphaproteobacteria</taxon>
        <taxon>Rhodobacterales</taxon>
        <taxon>Paracoccaceae</taxon>
        <taxon>Szabonella</taxon>
    </lineage>
</organism>
<dbReference type="GO" id="GO:0005975">
    <property type="term" value="P:carbohydrate metabolic process"/>
    <property type="evidence" value="ECO:0007669"/>
    <property type="project" value="InterPro"/>
</dbReference>
<dbReference type="GO" id="GO:0006043">
    <property type="term" value="P:glucosamine catabolic process"/>
    <property type="evidence" value="ECO:0007669"/>
    <property type="project" value="TreeGrafter"/>
</dbReference>
<dbReference type="InterPro" id="IPR037171">
    <property type="entry name" value="NagB/RpiA_transferase-like"/>
</dbReference>
<dbReference type="InterPro" id="IPR004547">
    <property type="entry name" value="Glucosamine6P_isomerase"/>
</dbReference>
<accession>A0A8K0Y250</accession>
<dbReference type="GO" id="GO:0019262">
    <property type="term" value="P:N-acetylneuraminate catabolic process"/>
    <property type="evidence" value="ECO:0007669"/>
    <property type="project" value="TreeGrafter"/>
</dbReference>
<dbReference type="GO" id="GO:0042802">
    <property type="term" value="F:identical protein binding"/>
    <property type="evidence" value="ECO:0007669"/>
    <property type="project" value="TreeGrafter"/>
</dbReference>
<sequence length="250" mass="26721">MQIQIHPDKAALGRAAADEGAAALREALAARGRAVVILATGASQFDMLENLVASGLDWSRISIFHLDEYVGLPVTHPASFRKYLRERVLARLPVPPAGFHAIDGDAADTGAEIARLNALIAAETVDVCFAGIGENGHLAFNDPPADFDTTVPFLRVRLDDACRRQQMGEGWFPTLDDVPAEAISMSIREILRARRLVLSVPDTRKAEAVRATVEAAVSPEIPASIIRNHPACSLHLDRASAALLAPEGAA</sequence>
<dbReference type="Proteomes" id="UP000648908">
    <property type="component" value="Unassembled WGS sequence"/>
</dbReference>
<keyword evidence="3" id="KW-1185">Reference proteome</keyword>
<dbReference type="SUPFAM" id="SSF100950">
    <property type="entry name" value="NagB/RpiA/CoA transferase-like"/>
    <property type="match status" value="1"/>
</dbReference>
<dbReference type="PANTHER" id="PTHR11280:SF6">
    <property type="entry name" value="GLUCOSAMINE-6-PHOSPHATE ISOMERASE NAGB"/>
    <property type="match status" value="1"/>
</dbReference>
<dbReference type="EMBL" id="JAESVN010000011">
    <property type="protein sequence ID" value="MBL4919008.1"/>
    <property type="molecule type" value="Genomic_DNA"/>
</dbReference>
<dbReference type="GO" id="GO:0005737">
    <property type="term" value="C:cytoplasm"/>
    <property type="evidence" value="ECO:0007669"/>
    <property type="project" value="TreeGrafter"/>
</dbReference>
<dbReference type="GO" id="GO:0004342">
    <property type="term" value="F:glucosamine-6-phosphate deaminase activity"/>
    <property type="evidence" value="ECO:0007669"/>
    <property type="project" value="InterPro"/>
</dbReference>
<dbReference type="PANTHER" id="PTHR11280">
    <property type="entry name" value="GLUCOSAMINE-6-PHOSPHATE ISOMERASE"/>
    <property type="match status" value="1"/>
</dbReference>
<dbReference type="InterPro" id="IPR006148">
    <property type="entry name" value="Glc/Gal-6P_isomerase"/>
</dbReference>
<protein>
    <submittedName>
        <fullName evidence="2">Glucosamine-6-phosphate deaminase</fullName>
    </submittedName>
</protein>
<proteinExistence type="predicted"/>
<dbReference type="Gene3D" id="3.40.50.1360">
    <property type="match status" value="1"/>
</dbReference>
<comment type="caution">
    <text evidence="2">The sequence shown here is derived from an EMBL/GenBank/DDBJ whole genome shotgun (WGS) entry which is preliminary data.</text>
</comment>
<reference evidence="2" key="1">
    <citation type="submission" date="2021-01" db="EMBL/GenBank/DDBJ databases">
        <title>Tabrizicola alba sp. nov. a motile alkaliphilic bacterium isolated from a soda lake.</title>
        <authorList>
            <person name="Szuroczki S."/>
            <person name="Abbaszade G."/>
            <person name="Schumann P."/>
            <person name="Toth E."/>
        </authorList>
    </citation>
    <scope>NUCLEOTIDE SEQUENCE</scope>
    <source>
        <strain evidence="2">DMG-N-6</strain>
    </source>
</reference>
<evidence type="ECO:0000313" key="3">
    <source>
        <dbReference type="Proteomes" id="UP000648908"/>
    </source>
</evidence>
<name>A0A8K0Y250_9RHOB</name>
<evidence type="ECO:0000259" key="1">
    <source>
        <dbReference type="Pfam" id="PF01182"/>
    </source>
</evidence>
<dbReference type="GO" id="GO:0006046">
    <property type="term" value="P:N-acetylglucosamine catabolic process"/>
    <property type="evidence" value="ECO:0007669"/>
    <property type="project" value="TreeGrafter"/>
</dbReference>
<evidence type="ECO:0000313" key="2">
    <source>
        <dbReference type="EMBL" id="MBL4919008.1"/>
    </source>
</evidence>
<dbReference type="Pfam" id="PF01182">
    <property type="entry name" value="Glucosamine_iso"/>
    <property type="match status" value="1"/>
</dbReference>
<dbReference type="CDD" id="cd01399">
    <property type="entry name" value="GlcN6P_deaminase"/>
    <property type="match status" value="1"/>
</dbReference>
<dbReference type="AlphaFoldDB" id="A0A8K0Y250"/>